<dbReference type="EMBL" id="LR899011">
    <property type="protein sequence ID" value="CAD7083917.1"/>
    <property type="molecule type" value="Genomic_DNA"/>
</dbReference>
<evidence type="ECO:0000256" key="2">
    <source>
        <dbReference type="ARBA" id="ARBA00003690"/>
    </source>
</evidence>
<evidence type="ECO:0000256" key="4">
    <source>
        <dbReference type="ARBA" id="ARBA00004406"/>
    </source>
</evidence>
<keyword evidence="10 15" id="KW-0560">Oxidoreductase</keyword>
<keyword evidence="9" id="KW-0492">Microsome</keyword>
<evidence type="ECO:0000256" key="6">
    <source>
        <dbReference type="ARBA" id="ARBA00022617"/>
    </source>
</evidence>
<dbReference type="InParanoid" id="A0A7R8UPX7"/>
<keyword evidence="11 14" id="KW-0408">Iron</keyword>
<dbReference type="GO" id="GO:0020037">
    <property type="term" value="F:heme binding"/>
    <property type="evidence" value="ECO:0007669"/>
    <property type="project" value="InterPro"/>
</dbReference>
<evidence type="ECO:0000313" key="16">
    <source>
        <dbReference type="EMBL" id="CAD7083917.1"/>
    </source>
</evidence>
<evidence type="ECO:0000256" key="14">
    <source>
        <dbReference type="PIRSR" id="PIRSR602402-1"/>
    </source>
</evidence>
<dbReference type="PROSITE" id="PS00086">
    <property type="entry name" value="CYTOCHROME_P450"/>
    <property type="match status" value="1"/>
</dbReference>
<evidence type="ECO:0000256" key="13">
    <source>
        <dbReference type="ARBA" id="ARBA00023136"/>
    </source>
</evidence>
<keyword evidence="8" id="KW-0256">Endoplasmic reticulum</keyword>
<dbReference type="FunFam" id="1.10.630.10:FF:000042">
    <property type="entry name" value="Cytochrome P450"/>
    <property type="match status" value="1"/>
</dbReference>
<evidence type="ECO:0008006" key="18">
    <source>
        <dbReference type="Google" id="ProtNLM"/>
    </source>
</evidence>
<dbReference type="InterPro" id="IPR017972">
    <property type="entry name" value="Cyt_P450_CS"/>
</dbReference>
<dbReference type="GO" id="GO:0005789">
    <property type="term" value="C:endoplasmic reticulum membrane"/>
    <property type="evidence" value="ECO:0007669"/>
    <property type="project" value="UniProtKB-SubCell"/>
</dbReference>
<evidence type="ECO:0000256" key="15">
    <source>
        <dbReference type="RuleBase" id="RU000461"/>
    </source>
</evidence>
<dbReference type="InterPro" id="IPR050476">
    <property type="entry name" value="Insect_CytP450_Detox"/>
</dbReference>
<dbReference type="PANTHER" id="PTHR24292">
    <property type="entry name" value="CYTOCHROME P450"/>
    <property type="match status" value="1"/>
</dbReference>
<keyword evidence="12 15" id="KW-0503">Monooxygenase</keyword>
<comment type="subcellular location">
    <subcellularLocation>
        <location evidence="4">Endoplasmic reticulum membrane</location>
        <topology evidence="4">Peripheral membrane protein</topology>
    </subcellularLocation>
    <subcellularLocation>
        <location evidence="3">Microsome membrane</location>
        <topology evidence="3">Peripheral membrane protein</topology>
    </subcellularLocation>
</comment>
<accession>A0A7R8UPX7</accession>
<evidence type="ECO:0000256" key="12">
    <source>
        <dbReference type="ARBA" id="ARBA00023033"/>
    </source>
</evidence>
<evidence type="ECO:0000256" key="9">
    <source>
        <dbReference type="ARBA" id="ARBA00022848"/>
    </source>
</evidence>
<dbReference type="Proteomes" id="UP000594454">
    <property type="component" value="Chromosome 3"/>
</dbReference>
<gene>
    <name evidence="16" type="ORF">HERILL_LOCUS6840</name>
</gene>
<dbReference type="FunCoup" id="A0A7R8UPX7">
    <property type="interactions" value="50"/>
</dbReference>
<dbReference type="GO" id="GO:0005506">
    <property type="term" value="F:iron ion binding"/>
    <property type="evidence" value="ECO:0007669"/>
    <property type="project" value="InterPro"/>
</dbReference>
<dbReference type="SUPFAM" id="SSF48264">
    <property type="entry name" value="Cytochrome P450"/>
    <property type="match status" value="1"/>
</dbReference>
<dbReference type="PRINTS" id="PR00385">
    <property type="entry name" value="P450"/>
</dbReference>
<evidence type="ECO:0000313" key="17">
    <source>
        <dbReference type="Proteomes" id="UP000594454"/>
    </source>
</evidence>
<keyword evidence="13" id="KW-0472">Membrane</keyword>
<dbReference type="Pfam" id="PF00067">
    <property type="entry name" value="p450"/>
    <property type="match status" value="1"/>
</dbReference>
<evidence type="ECO:0000256" key="8">
    <source>
        <dbReference type="ARBA" id="ARBA00022824"/>
    </source>
</evidence>
<comment type="similarity">
    <text evidence="5 15">Belongs to the cytochrome P450 family.</text>
</comment>
<dbReference type="InterPro" id="IPR002402">
    <property type="entry name" value="Cyt_P450_E_grp-II"/>
</dbReference>
<dbReference type="Gene3D" id="1.10.630.10">
    <property type="entry name" value="Cytochrome P450"/>
    <property type="match status" value="1"/>
</dbReference>
<reference evidence="16 17" key="1">
    <citation type="submission" date="2020-11" db="EMBL/GenBank/DDBJ databases">
        <authorList>
            <person name="Wallbank WR R."/>
            <person name="Pardo Diaz C."/>
            <person name="Kozak K."/>
            <person name="Martin S."/>
            <person name="Jiggins C."/>
            <person name="Moest M."/>
            <person name="Warren A I."/>
            <person name="Generalovic N T."/>
            <person name="Byers J.R.P. K."/>
            <person name="Montejo-Kovacevich G."/>
            <person name="Yen C E."/>
        </authorList>
    </citation>
    <scope>NUCLEOTIDE SEQUENCE [LARGE SCALE GENOMIC DNA]</scope>
</reference>
<dbReference type="InterPro" id="IPR036396">
    <property type="entry name" value="Cyt_P450_sf"/>
</dbReference>
<evidence type="ECO:0000256" key="10">
    <source>
        <dbReference type="ARBA" id="ARBA00023002"/>
    </source>
</evidence>
<comment type="cofactor">
    <cofactor evidence="1 14">
        <name>heme</name>
        <dbReference type="ChEBI" id="CHEBI:30413"/>
    </cofactor>
</comment>
<comment type="function">
    <text evidence="2">May be involved in the metabolism of insect hormones and in the breakdown of synthetic insecticides.</text>
</comment>
<dbReference type="GO" id="GO:0004497">
    <property type="term" value="F:monooxygenase activity"/>
    <property type="evidence" value="ECO:0007669"/>
    <property type="project" value="UniProtKB-KW"/>
</dbReference>
<keyword evidence="7 14" id="KW-0479">Metal-binding</keyword>
<evidence type="ECO:0000256" key="7">
    <source>
        <dbReference type="ARBA" id="ARBA00022723"/>
    </source>
</evidence>
<evidence type="ECO:0000256" key="5">
    <source>
        <dbReference type="ARBA" id="ARBA00010617"/>
    </source>
</evidence>
<organism evidence="16 17">
    <name type="scientific">Hermetia illucens</name>
    <name type="common">Black soldier fly</name>
    <dbReference type="NCBI Taxonomy" id="343691"/>
    <lineage>
        <taxon>Eukaryota</taxon>
        <taxon>Metazoa</taxon>
        <taxon>Ecdysozoa</taxon>
        <taxon>Arthropoda</taxon>
        <taxon>Hexapoda</taxon>
        <taxon>Insecta</taxon>
        <taxon>Pterygota</taxon>
        <taxon>Neoptera</taxon>
        <taxon>Endopterygota</taxon>
        <taxon>Diptera</taxon>
        <taxon>Brachycera</taxon>
        <taxon>Stratiomyomorpha</taxon>
        <taxon>Stratiomyidae</taxon>
        <taxon>Hermetiinae</taxon>
        <taxon>Hermetia</taxon>
    </lineage>
</organism>
<keyword evidence="6 14" id="KW-0349">Heme</keyword>
<protein>
    <recommendedName>
        <fullName evidence="18">Cytochrome P450</fullName>
    </recommendedName>
</protein>
<dbReference type="PANTHER" id="PTHR24292:SF54">
    <property type="entry name" value="CYP9F3-RELATED"/>
    <property type="match status" value="1"/>
</dbReference>
<evidence type="ECO:0000256" key="1">
    <source>
        <dbReference type="ARBA" id="ARBA00001971"/>
    </source>
</evidence>
<dbReference type="GO" id="GO:0016705">
    <property type="term" value="F:oxidoreductase activity, acting on paired donors, with incorporation or reduction of molecular oxygen"/>
    <property type="evidence" value="ECO:0007669"/>
    <property type="project" value="InterPro"/>
</dbReference>
<dbReference type="InterPro" id="IPR001128">
    <property type="entry name" value="Cyt_P450"/>
</dbReference>
<sequence>MIQSILSVLWFQWSLLFGVGLLASYRWLTATYDFFKEKGVPYDNPVIFFGNMKSRIFRQESMFDLFKRFYMKYKDYNYYGFFDVRNPNMMICNRDLIKQIAVKDFDYFVNHRTILDAQAEPLFGNSLFFLQDQKWRDMRATLSPAFTGSKMRLMFQMVNECGHKASKYLRTQADSKGPIEMDLMDFFTRFTNDVIAICAFGVEINSLTEKDNHFYNMSRKATNFTGLTALKFFLFSNFPRLMRLLRIRLFDESYANTFSSLVLDTMEERITKGTLRPDMINLLLEARKGTVQVADLGTMDSNEGFATVEEAKVGQKAVSRHWTDDDLVSQCFLFFIAGFLPSSILMCFCAHEVMENPDVQKKLIEEIDHVREELGDNPLTYDVLQKMKYMDMVMSETLRKWPPTMAIDRVCSKPYVLRNKDGDGVKLNRGDIVSIPIVGLHHNPDYFPEPDKFIPERFSDENRNNIKPLTYLPFGIGPRGCIGSRFALMESKAILFHLLSQFTFEASPKTRVPLEAAKSEFHLLPEGGSWMNLKPRS</sequence>
<dbReference type="PRINTS" id="PR00464">
    <property type="entry name" value="EP450II"/>
</dbReference>
<name>A0A7R8UPX7_HERIL</name>
<evidence type="ECO:0000256" key="3">
    <source>
        <dbReference type="ARBA" id="ARBA00004174"/>
    </source>
</evidence>
<evidence type="ECO:0000256" key="11">
    <source>
        <dbReference type="ARBA" id="ARBA00023004"/>
    </source>
</evidence>
<keyword evidence="17" id="KW-1185">Reference proteome</keyword>
<proteinExistence type="inferred from homology"/>
<dbReference type="CDD" id="cd11056">
    <property type="entry name" value="CYP6-like"/>
    <property type="match status" value="1"/>
</dbReference>
<feature type="binding site" description="axial binding residue" evidence="14">
    <location>
        <position position="481"/>
    </location>
    <ligand>
        <name>heme</name>
        <dbReference type="ChEBI" id="CHEBI:30413"/>
    </ligand>
    <ligandPart>
        <name>Fe</name>
        <dbReference type="ChEBI" id="CHEBI:18248"/>
    </ligandPart>
</feature>
<dbReference type="OrthoDB" id="2789670at2759"/>
<dbReference type="AlphaFoldDB" id="A0A7R8UPX7"/>